<organism evidence="2 3">
    <name type="scientific">Nocardiopsis ansamitocini</name>
    <dbReference type="NCBI Taxonomy" id="1670832"/>
    <lineage>
        <taxon>Bacteria</taxon>
        <taxon>Bacillati</taxon>
        <taxon>Actinomycetota</taxon>
        <taxon>Actinomycetes</taxon>
        <taxon>Streptosporangiales</taxon>
        <taxon>Nocardiopsidaceae</taxon>
        <taxon>Nocardiopsis</taxon>
    </lineage>
</organism>
<reference evidence="2" key="1">
    <citation type="submission" date="2023-02" db="EMBL/GenBank/DDBJ databases">
        <title>Nocardiopsis ansamitocini NBRC 112285.</title>
        <authorList>
            <person name="Ichikawa N."/>
            <person name="Sato H."/>
            <person name="Tonouchi N."/>
        </authorList>
    </citation>
    <scope>NUCLEOTIDE SEQUENCE</scope>
    <source>
        <strain evidence="2">NBRC 112285</strain>
    </source>
</reference>
<sequence>MTEPFDDRFEERLRAVLHSEADATRTSHDALERIRSRTERNRFSWSGLVWLRPAVAVGATALIASSVLLGTPQIRERVLPESFVSASDSQQAELPPALQAQTSPGQPSHGAGPHPEAAPAAPSESLRPSPSSSPGTVEGPMTLSGTCTPTPSPTPSTLQDRARRDSAGVPCAPGRPTETGPQDPAPGTDPGQDDPSPDPDEDDTSEPADPPATLLPGNGGQEPAP</sequence>
<proteinExistence type="predicted"/>
<evidence type="ECO:0000256" key="1">
    <source>
        <dbReference type="SAM" id="MobiDB-lite"/>
    </source>
</evidence>
<evidence type="ECO:0000313" key="3">
    <source>
        <dbReference type="Proteomes" id="UP001165092"/>
    </source>
</evidence>
<evidence type="ECO:0000313" key="2">
    <source>
        <dbReference type="EMBL" id="GLU46373.1"/>
    </source>
</evidence>
<protein>
    <submittedName>
        <fullName evidence="2">Uncharacterized protein</fullName>
    </submittedName>
</protein>
<dbReference type="AlphaFoldDB" id="A0A9W6P3J1"/>
<keyword evidence="3" id="KW-1185">Reference proteome</keyword>
<feature type="compositionally biased region" description="Low complexity" evidence="1">
    <location>
        <begin position="90"/>
        <end position="134"/>
    </location>
</feature>
<comment type="caution">
    <text evidence="2">The sequence shown here is derived from an EMBL/GenBank/DDBJ whole genome shotgun (WGS) entry which is preliminary data.</text>
</comment>
<dbReference type="Proteomes" id="UP001165092">
    <property type="component" value="Unassembled WGS sequence"/>
</dbReference>
<feature type="compositionally biased region" description="Acidic residues" evidence="1">
    <location>
        <begin position="191"/>
        <end position="206"/>
    </location>
</feature>
<gene>
    <name evidence="2" type="ORF">Nans01_07240</name>
</gene>
<dbReference type="EMBL" id="BSQG01000001">
    <property type="protein sequence ID" value="GLU46373.1"/>
    <property type="molecule type" value="Genomic_DNA"/>
</dbReference>
<accession>A0A9W6P3J1</accession>
<name>A0A9W6P3J1_9ACTN</name>
<feature type="region of interest" description="Disordered" evidence="1">
    <location>
        <begin position="85"/>
        <end position="225"/>
    </location>
</feature>
<dbReference type="RefSeq" id="WP_285757228.1">
    <property type="nucleotide sequence ID" value="NZ_BSQG01000001.1"/>
</dbReference>